<evidence type="ECO:0000256" key="1">
    <source>
        <dbReference type="SAM" id="SignalP"/>
    </source>
</evidence>
<organism evidence="3 4">
    <name type="scientific">Dyadobacter beijingensis</name>
    <dbReference type="NCBI Taxonomy" id="365489"/>
    <lineage>
        <taxon>Bacteria</taxon>
        <taxon>Pseudomonadati</taxon>
        <taxon>Bacteroidota</taxon>
        <taxon>Cytophagia</taxon>
        <taxon>Cytophagales</taxon>
        <taxon>Spirosomataceae</taxon>
        <taxon>Dyadobacter</taxon>
    </lineage>
</organism>
<sequence>MKVPSLALLCFLFYCPSVFAQLSIGARDFVIKGGTHVNFYGLTFNSNPDLVIANNNLTVSTTPIPGTQYNSITRVYNFSAPVNFNGVVGVFYQDSELNGNSKVRMQIYYSPTAGGTFMVHAGSTSNTATNYVFNHLTSPLGVVTLINPPALPVNLISFNAVEEKGVVKLDWTTSEESNSKIFEVQSSKEGRNWLKIGEVSAAGESSVTTHYHFTDLFPFFGRNYYRLKMIDHDETFAHSSTRYVDMSYSIAATVFPNPVSDQATLSLQDWSLVKEIDVTDLRGNRLFKIPIDHKANDSKTIAMDGVPSGTYLINIRRKDGLVNSLKVVRQ</sequence>
<feature type="signal peptide" evidence="1">
    <location>
        <begin position="1"/>
        <end position="20"/>
    </location>
</feature>
<keyword evidence="4" id="KW-1185">Reference proteome</keyword>
<name>A0ABQ2HZC6_9BACT</name>
<dbReference type="NCBIfam" id="TIGR04183">
    <property type="entry name" value="Por_Secre_tail"/>
    <property type="match status" value="1"/>
</dbReference>
<feature type="chain" id="PRO_5047163753" description="Secretion system C-terminal sorting domain-containing protein" evidence="1">
    <location>
        <begin position="21"/>
        <end position="330"/>
    </location>
</feature>
<dbReference type="RefSeq" id="WP_019942965.1">
    <property type="nucleotide sequence ID" value="NZ_BMLI01000001.1"/>
</dbReference>
<comment type="caution">
    <text evidence="3">The sequence shown here is derived from an EMBL/GenBank/DDBJ whole genome shotgun (WGS) entry which is preliminary data.</text>
</comment>
<evidence type="ECO:0000313" key="3">
    <source>
        <dbReference type="EMBL" id="GGM95189.1"/>
    </source>
</evidence>
<protein>
    <recommendedName>
        <fullName evidence="2">Secretion system C-terminal sorting domain-containing protein</fullName>
    </recommendedName>
</protein>
<evidence type="ECO:0000259" key="2">
    <source>
        <dbReference type="Pfam" id="PF18962"/>
    </source>
</evidence>
<proteinExistence type="predicted"/>
<feature type="domain" description="Secretion system C-terminal sorting" evidence="2">
    <location>
        <begin position="254"/>
        <end position="320"/>
    </location>
</feature>
<gene>
    <name evidence="3" type="ORF">GCM10010967_30740</name>
</gene>
<reference evidence="4" key="1">
    <citation type="journal article" date="2019" name="Int. J. Syst. Evol. Microbiol.">
        <title>The Global Catalogue of Microorganisms (GCM) 10K type strain sequencing project: providing services to taxonomists for standard genome sequencing and annotation.</title>
        <authorList>
            <consortium name="The Broad Institute Genomics Platform"/>
            <consortium name="The Broad Institute Genome Sequencing Center for Infectious Disease"/>
            <person name="Wu L."/>
            <person name="Ma J."/>
        </authorList>
    </citation>
    <scope>NUCLEOTIDE SEQUENCE [LARGE SCALE GENOMIC DNA]</scope>
    <source>
        <strain evidence="4">CGMCC 1.6375</strain>
    </source>
</reference>
<dbReference type="Proteomes" id="UP000632339">
    <property type="component" value="Unassembled WGS sequence"/>
</dbReference>
<dbReference type="EMBL" id="BMLI01000001">
    <property type="protein sequence ID" value="GGM95189.1"/>
    <property type="molecule type" value="Genomic_DNA"/>
</dbReference>
<dbReference type="Pfam" id="PF18962">
    <property type="entry name" value="Por_Secre_tail"/>
    <property type="match status" value="1"/>
</dbReference>
<dbReference type="InterPro" id="IPR026444">
    <property type="entry name" value="Secre_tail"/>
</dbReference>
<evidence type="ECO:0000313" key="4">
    <source>
        <dbReference type="Proteomes" id="UP000632339"/>
    </source>
</evidence>
<keyword evidence="1" id="KW-0732">Signal</keyword>
<accession>A0ABQ2HZC6</accession>